<name>A0ABY7CU55_9BASI</name>
<dbReference type="Proteomes" id="UP001164743">
    <property type="component" value="Chromosome 9A"/>
</dbReference>
<dbReference type="PANTHER" id="PTHR45637">
    <property type="entry name" value="FLIPPASE KINASE 1-RELATED"/>
    <property type="match status" value="1"/>
</dbReference>
<feature type="region of interest" description="Disordered" evidence="7">
    <location>
        <begin position="25"/>
        <end position="52"/>
    </location>
</feature>
<proteinExistence type="predicted"/>
<reference evidence="9" key="1">
    <citation type="submission" date="2022-10" db="EMBL/GenBank/DDBJ databases">
        <title>Puccinia triticina Genome sequencing and assembly.</title>
        <authorList>
            <person name="Li C."/>
        </authorList>
    </citation>
    <scope>NUCLEOTIDE SEQUENCE</scope>
    <source>
        <strain evidence="9">Pt15</strain>
    </source>
</reference>
<evidence type="ECO:0000256" key="6">
    <source>
        <dbReference type="ARBA" id="ARBA00022840"/>
    </source>
</evidence>
<evidence type="ECO:0000256" key="3">
    <source>
        <dbReference type="ARBA" id="ARBA00022679"/>
    </source>
</evidence>
<evidence type="ECO:0000256" key="1">
    <source>
        <dbReference type="ARBA" id="ARBA00012513"/>
    </source>
</evidence>
<keyword evidence="6" id="KW-0067">ATP-binding</keyword>
<dbReference type="PROSITE" id="PS50011">
    <property type="entry name" value="PROTEIN_KINASE_DOM"/>
    <property type="match status" value="1"/>
</dbReference>
<keyword evidence="4" id="KW-0547">Nucleotide-binding</keyword>
<keyword evidence="2" id="KW-0723">Serine/threonine-protein kinase</keyword>
<evidence type="ECO:0000256" key="4">
    <source>
        <dbReference type="ARBA" id="ARBA00022741"/>
    </source>
</evidence>
<evidence type="ECO:0000256" key="2">
    <source>
        <dbReference type="ARBA" id="ARBA00022527"/>
    </source>
</evidence>
<evidence type="ECO:0000313" key="9">
    <source>
        <dbReference type="EMBL" id="WAQ87982.1"/>
    </source>
</evidence>
<dbReference type="Pfam" id="PF00069">
    <property type="entry name" value="Pkinase"/>
    <property type="match status" value="1"/>
</dbReference>
<dbReference type="RefSeq" id="XP_053023537.1">
    <property type="nucleotide sequence ID" value="XM_053172281.1"/>
</dbReference>
<keyword evidence="5" id="KW-0418">Kinase</keyword>
<keyword evidence="10" id="KW-1185">Reference proteome</keyword>
<sequence>MAYQIATPAPQLPTCLGQQQLTVSEAGNGRRSDAPAAARNSAGPDELGNFLPPKPERLFAMKVLNKKEMIQQHRIKRALAEQGILAASNHPFSVTLYHSFQSEDYLHFCMEYCMGGEFFRMLQTQPDKRLPEADTWFYAAKVISALKYRWTRQSLLCQPRSRY</sequence>
<dbReference type="InterPro" id="IPR000719">
    <property type="entry name" value="Prot_kinase_dom"/>
</dbReference>
<dbReference type="EC" id="2.7.11.1" evidence="1"/>
<evidence type="ECO:0000256" key="5">
    <source>
        <dbReference type="ARBA" id="ARBA00022777"/>
    </source>
</evidence>
<evidence type="ECO:0000256" key="7">
    <source>
        <dbReference type="SAM" id="MobiDB-lite"/>
    </source>
</evidence>
<evidence type="ECO:0000313" key="10">
    <source>
        <dbReference type="Proteomes" id="UP001164743"/>
    </source>
</evidence>
<gene>
    <name evidence="9" type="ORF">PtA15_9A107</name>
</gene>
<keyword evidence="3" id="KW-0808">Transferase</keyword>
<dbReference type="SUPFAM" id="SSF56112">
    <property type="entry name" value="Protein kinase-like (PK-like)"/>
    <property type="match status" value="1"/>
</dbReference>
<dbReference type="InterPro" id="IPR011009">
    <property type="entry name" value="Kinase-like_dom_sf"/>
</dbReference>
<dbReference type="Gene3D" id="3.30.200.20">
    <property type="entry name" value="Phosphorylase Kinase, domain 1"/>
    <property type="match status" value="1"/>
</dbReference>
<dbReference type="GeneID" id="77813176"/>
<protein>
    <recommendedName>
        <fullName evidence="1">non-specific serine/threonine protein kinase</fullName>
        <ecNumber evidence="1">2.7.11.1</ecNumber>
    </recommendedName>
</protein>
<feature type="domain" description="Protein kinase" evidence="8">
    <location>
        <begin position="20"/>
        <end position="163"/>
    </location>
</feature>
<accession>A0ABY7CU55</accession>
<evidence type="ECO:0000259" key="8">
    <source>
        <dbReference type="PROSITE" id="PS50011"/>
    </source>
</evidence>
<dbReference type="Gene3D" id="1.10.510.10">
    <property type="entry name" value="Transferase(Phosphotransferase) domain 1"/>
    <property type="match status" value="1"/>
</dbReference>
<dbReference type="EMBL" id="CP110429">
    <property type="protein sequence ID" value="WAQ87982.1"/>
    <property type="molecule type" value="Genomic_DNA"/>
</dbReference>
<organism evidence="9 10">
    <name type="scientific">Puccinia triticina</name>
    <dbReference type="NCBI Taxonomy" id="208348"/>
    <lineage>
        <taxon>Eukaryota</taxon>
        <taxon>Fungi</taxon>
        <taxon>Dikarya</taxon>
        <taxon>Basidiomycota</taxon>
        <taxon>Pucciniomycotina</taxon>
        <taxon>Pucciniomycetes</taxon>
        <taxon>Pucciniales</taxon>
        <taxon>Pucciniaceae</taxon>
        <taxon>Puccinia</taxon>
    </lineage>
</organism>